<keyword evidence="4 5" id="KW-0472">Membrane</keyword>
<feature type="transmembrane region" description="Helical" evidence="5">
    <location>
        <begin position="238"/>
        <end position="257"/>
    </location>
</feature>
<evidence type="ECO:0000256" key="3">
    <source>
        <dbReference type="ARBA" id="ARBA00022989"/>
    </source>
</evidence>
<feature type="transmembrane region" description="Helical" evidence="5">
    <location>
        <begin position="43"/>
        <end position="64"/>
    </location>
</feature>
<sequence length="445" mass="45951">MKNETGHIGVLSATTLVAASMIGVGVYTTSGFTLAALQTPERVIMAWVVGGIIAICGAIGYASLASRFTESGGEYLFLSRTLHPVAGVMAGWVSMLAGFTGAIAVAALGLEEYLVPMLGEGVASLPGGTIAIASVVLAAIMHAIGVRGASQIQDAVVIVKLILIAVFVVFAARLILPNSDGLSADGLSAGPLSDTAAPMHWLDFAGQLVWISFSYAGFNAAVYIAGEVRSPNRNVPRALVGGTVLVTVVYVLLNAIFVHSAPIGVITAGENISQVAATAATSLGGQRFALLVRGVIVISLLTSVSAMVMTGPRVYAKMADDGFLPSFLRFTGRVPVAAIAFQAVLAIIVISVSTLTQLLGYLGLTLSVSSALTVAMLLVLRFRGEIERLPLYGIPPVIYVIATLGIAVMYAISKPEQAIAAAATLVIGGMFFVTKRKAKKVTTNS</sequence>
<dbReference type="Proteomes" id="UP000317977">
    <property type="component" value="Unassembled WGS sequence"/>
</dbReference>
<feature type="transmembrane region" description="Helical" evidence="5">
    <location>
        <begin position="85"/>
        <end position="110"/>
    </location>
</feature>
<proteinExistence type="predicted"/>
<gene>
    <name evidence="6" type="primary">steT_2</name>
    <name evidence="6" type="ORF">Poly59_11120</name>
</gene>
<keyword evidence="2 5" id="KW-0812">Transmembrane</keyword>
<comment type="caution">
    <text evidence="6">The sequence shown here is derived from an EMBL/GenBank/DDBJ whole genome shotgun (WGS) entry which is preliminary data.</text>
</comment>
<protein>
    <submittedName>
        <fullName evidence="6">Serine/threonine exchanger SteT</fullName>
    </submittedName>
</protein>
<comment type="subcellular location">
    <subcellularLocation>
        <location evidence="1">Membrane</location>
        <topology evidence="1">Multi-pass membrane protein</topology>
    </subcellularLocation>
</comment>
<organism evidence="6 7">
    <name type="scientific">Rubripirellula reticaptiva</name>
    <dbReference type="NCBI Taxonomy" id="2528013"/>
    <lineage>
        <taxon>Bacteria</taxon>
        <taxon>Pseudomonadati</taxon>
        <taxon>Planctomycetota</taxon>
        <taxon>Planctomycetia</taxon>
        <taxon>Pirellulales</taxon>
        <taxon>Pirellulaceae</taxon>
        <taxon>Rubripirellula</taxon>
    </lineage>
</organism>
<reference evidence="6 7" key="1">
    <citation type="submission" date="2019-02" db="EMBL/GenBank/DDBJ databases">
        <title>Deep-cultivation of Planctomycetes and their phenomic and genomic characterization uncovers novel biology.</title>
        <authorList>
            <person name="Wiegand S."/>
            <person name="Jogler M."/>
            <person name="Boedeker C."/>
            <person name="Pinto D."/>
            <person name="Vollmers J."/>
            <person name="Rivas-Marin E."/>
            <person name="Kohn T."/>
            <person name="Peeters S.H."/>
            <person name="Heuer A."/>
            <person name="Rast P."/>
            <person name="Oberbeckmann S."/>
            <person name="Bunk B."/>
            <person name="Jeske O."/>
            <person name="Meyerdierks A."/>
            <person name="Storesund J.E."/>
            <person name="Kallscheuer N."/>
            <person name="Luecker S."/>
            <person name="Lage O.M."/>
            <person name="Pohl T."/>
            <person name="Merkel B.J."/>
            <person name="Hornburger P."/>
            <person name="Mueller R.-W."/>
            <person name="Bruemmer F."/>
            <person name="Labrenz M."/>
            <person name="Spormann A.M."/>
            <person name="Op Den Camp H."/>
            <person name="Overmann J."/>
            <person name="Amann R."/>
            <person name="Jetten M.S.M."/>
            <person name="Mascher T."/>
            <person name="Medema M.H."/>
            <person name="Devos D.P."/>
            <person name="Kaster A.-K."/>
            <person name="Ovreas L."/>
            <person name="Rohde M."/>
            <person name="Galperin M.Y."/>
            <person name="Jogler C."/>
        </authorList>
    </citation>
    <scope>NUCLEOTIDE SEQUENCE [LARGE SCALE GENOMIC DNA]</scope>
    <source>
        <strain evidence="6 7">Poly59</strain>
    </source>
</reference>
<dbReference type="PANTHER" id="PTHR11785:SF512">
    <property type="entry name" value="SOBREMESA, ISOFORM B"/>
    <property type="match status" value="1"/>
</dbReference>
<evidence type="ECO:0000256" key="2">
    <source>
        <dbReference type="ARBA" id="ARBA00022692"/>
    </source>
</evidence>
<dbReference type="EMBL" id="SJPX01000001">
    <property type="protein sequence ID" value="TWU58202.1"/>
    <property type="molecule type" value="Genomic_DNA"/>
</dbReference>
<dbReference type="AlphaFoldDB" id="A0A5C6FBN5"/>
<evidence type="ECO:0000313" key="7">
    <source>
        <dbReference type="Proteomes" id="UP000317977"/>
    </source>
</evidence>
<keyword evidence="7" id="KW-1185">Reference proteome</keyword>
<dbReference type="InterPro" id="IPR002293">
    <property type="entry name" value="AA/rel_permease1"/>
</dbReference>
<feature type="transmembrane region" description="Helical" evidence="5">
    <location>
        <begin position="358"/>
        <end position="380"/>
    </location>
</feature>
<feature type="transmembrane region" description="Helical" evidence="5">
    <location>
        <begin position="418"/>
        <end position="434"/>
    </location>
</feature>
<dbReference type="InterPro" id="IPR050598">
    <property type="entry name" value="AminoAcid_Transporter"/>
</dbReference>
<dbReference type="Pfam" id="PF13520">
    <property type="entry name" value="AA_permease_2"/>
    <property type="match status" value="1"/>
</dbReference>
<name>A0A5C6FBN5_9BACT</name>
<feature type="transmembrane region" description="Helical" evidence="5">
    <location>
        <begin position="208"/>
        <end position="226"/>
    </location>
</feature>
<feature type="transmembrane region" description="Helical" evidence="5">
    <location>
        <begin position="288"/>
        <end position="309"/>
    </location>
</feature>
<evidence type="ECO:0000313" key="6">
    <source>
        <dbReference type="EMBL" id="TWU58202.1"/>
    </source>
</evidence>
<dbReference type="OrthoDB" id="9809628at2"/>
<dbReference type="Gene3D" id="1.20.1740.10">
    <property type="entry name" value="Amino acid/polyamine transporter I"/>
    <property type="match status" value="1"/>
</dbReference>
<feature type="transmembrane region" description="Helical" evidence="5">
    <location>
        <begin position="392"/>
        <end position="412"/>
    </location>
</feature>
<dbReference type="GO" id="GO:0016020">
    <property type="term" value="C:membrane"/>
    <property type="evidence" value="ECO:0007669"/>
    <property type="project" value="UniProtKB-SubCell"/>
</dbReference>
<keyword evidence="3 5" id="KW-1133">Transmembrane helix</keyword>
<evidence type="ECO:0000256" key="1">
    <source>
        <dbReference type="ARBA" id="ARBA00004141"/>
    </source>
</evidence>
<evidence type="ECO:0000256" key="5">
    <source>
        <dbReference type="SAM" id="Phobius"/>
    </source>
</evidence>
<feature type="transmembrane region" description="Helical" evidence="5">
    <location>
        <begin position="330"/>
        <end position="352"/>
    </location>
</feature>
<dbReference type="GO" id="GO:0015179">
    <property type="term" value="F:L-amino acid transmembrane transporter activity"/>
    <property type="evidence" value="ECO:0007669"/>
    <property type="project" value="TreeGrafter"/>
</dbReference>
<dbReference type="PIRSF" id="PIRSF006060">
    <property type="entry name" value="AA_transporter"/>
    <property type="match status" value="1"/>
</dbReference>
<dbReference type="RefSeq" id="WP_146532976.1">
    <property type="nucleotide sequence ID" value="NZ_SJPX01000001.1"/>
</dbReference>
<feature type="transmembrane region" description="Helical" evidence="5">
    <location>
        <begin position="122"/>
        <end position="144"/>
    </location>
</feature>
<feature type="transmembrane region" description="Helical" evidence="5">
    <location>
        <begin position="156"/>
        <end position="176"/>
    </location>
</feature>
<feature type="transmembrane region" description="Helical" evidence="5">
    <location>
        <begin position="12"/>
        <end position="37"/>
    </location>
</feature>
<evidence type="ECO:0000256" key="4">
    <source>
        <dbReference type="ARBA" id="ARBA00023136"/>
    </source>
</evidence>
<dbReference type="PANTHER" id="PTHR11785">
    <property type="entry name" value="AMINO ACID TRANSPORTER"/>
    <property type="match status" value="1"/>
</dbReference>
<accession>A0A5C6FBN5</accession>